<accession>A0A8S3HC05</accession>
<sequence>MIICSETAVVTALETLNTNLNYKILDDFIGKITDSTTKLYSPILLNDENKKIKTVNDEPPISPPIHIPYVSTNRFSVESVDNINNTIENDKKLHVGFSKTAHYSINTIAELPEKSLDEER</sequence>
<name>A0A8S3HC05_9BILA</name>
<protein>
    <submittedName>
        <fullName evidence="1">Uncharacterized protein</fullName>
    </submittedName>
</protein>
<dbReference type="Proteomes" id="UP000676336">
    <property type="component" value="Unassembled WGS sequence"/>
</dbReference>
<organism evidence="1 2">
    <name type="scientific">Rotaria magnacalcarata</name>
    <dbReference type="NCBI Taxonomy" id="392030"/>
    <lineage>
        <taxon>Eukaryota</taxon>
        <taxon>Metazoa</taxon>
        <taxon>Spiralia</taxon>
        <taxon>Gnathifera</taxon>
        <taxon>Rotifera</taxon>
        <taxon>Eurotatoria</taxon>
        <taxon>Bdelloidea</taxon>
        <taxon>Philodinida</taxon>
        <taxon>Philodinidae</taxon>
        <taxon>Rotaria</taxon>
    </lineage>
</organism>
<comment type="caution">
    <text evidence="1">The sequence shown here is derived from an EMBL/GenBank/DDBJ whole genome shotgun (WGS) entry which is preliminary data.</text>
</comment>
<dbReference type="AlphaFoldDB" id="A0A8S3HC05"/>
<evidence type="ECO:0000313" key="2">
    <source>
        <dbReference type="Proteomes" id="UP000676336"/>
    </source>
</evidence>
<dbReference type="EMBL" id="CAJOBI010317816">
    <property type="protein sequence ID" value="CAF5179918.1"/>
    <property type="molecule type" value="Genomic_DNA"/>
</dbReference>
<reference evidence="1" key="1">
    <citation type="submission" date="2021-02" db="EMBL/GenBank/DDBJ databases">
        <authorList>
            <person name="Nowell W R."/>
        </authorList>
    </citation>
    <scope>NUCLEOTIDE SEQUENCE</scope>
</reference>
<proteinExistence type="predicted"/>
<evidence type="ECO:0000313" key="1">
    <source>
        <dbReference type="EMBL" id="CAF5179918.1"/>
    </source>
</evidence>
<gene>
    <name evidence="1" type="ORF">SMN809_LOCUS68643</name>
</gene>